<dbReference type="AlphaFoldDB" id="A0A160P7Y9"/>
<name>A0A160P7Y9_STRLU</name>
<keyword evidence="3" id="KW-1185">Reference proteome</keyword>
<accession>A0A160P7Y9</accession>
<sequence length="122" mass="11918">MLSVVDGEVAAAEREREAAEPGPAFEQGDPHAGLGQSKRAGDAGEPAADDDGVRAAVTRGCRAGGTLGAAGVVCGHAVSSREFPGSPGPPAAAGSRSGAFPTPERDAEAAARVARAGLTRAS</sequence>
<dbReference type="EMBL" id="AP017424">
    <property type="protein sequence ID" value="BAU87275.1"/>
    <property type="molecule type" value="Genomic_DNA"/>
</dbReference>
<feature type="compositionally biased region" description="Low complexity" evidence="1">
    <location>
        <begin position="110"/>
        <end position="122"/>
    </location>
</feature>
<evidence type="ECO:0000313" key="2">
    <source>
        <dbReference type="EMBL" id="BAU87275.1"/>
    </source>
</evidence>
<reference evidence="2 3" key="1">
    <citation type="journal article" date="2016" name="Genome Announc.">
        <title>Complete Genome Sequence of Thiostrepton-Producing Streptomyces laurentii ATCC 31255.</title>
        <authorList>
            <person name="Doi K."/>
            <person name="Fujino Y."/>
            <person name="Nagayoshi Y."/>
            <person name="Ohshima T."/>
            <person name="Ogata S."/>
        </authorList>
    </citation>
    <scope>NUCLEOTIDE SEQUENCE [LARGE SCALE GENOMIC DNA]</scope>
    <source>
        <strain evidence="2 3">ATCC 31255</strain>
    </source>
</reference>
<protein>
    <submittedName>
        <fullName evidence="2">Uncharacterized protein</fullName>
    </submittedName>
</protein>
<dbReference type="KEGG" id="slau:SLA_6407"/>
<dbReference type="Proteomes" id="UP000217676">
    <property type="component" value="Chromosome"/>
</dbReference>
<proteinExistence type="predicted"/>
<feature type="region of interest" description="Disordered" evidence="1">
    <location>
        <begin position="78"/>
        <end position="122"/>
    </location>
</feature>
<feature type="region of interest" description="Disordered" evidence="1">
    <location>
        <begin position="1"/>
        <end position="51"/>
    </location>
</feature>
<gene>
    <name evidence="2" type="ORF">SLA_6407</name>
</gene>
<organism evidence="2 3">
    <name type="scientific">Streptomyces laurentii</name>
    <dbReference type="NCBI Taxonomy" id="39478"/>
    <lineage>
        <taxon>Bacteria</taxon>
        <taxon>Bacillati</taxon>
        <taxon>Actinomycetota</taxon>
        <taxon>Actinomycetes</taxon>
        <taxon>Kitasatosporales</taxon>
        <taxon>Streptomycetaceae</taxon>
        <taxon>Streptomyces</taxon>
    </lineage>
</organism>
<evidence type="ECO:0000313" key="3">
    <source>
        <dbReference type="Proteomes" id="UP000217676"/>
    </source>
</evidence>
<evidence type="ECO:0000256" key="1">
    <source>
        <dbReference type="SAM" id="MobiDB-lite"/>
    </source>
</evidence>